<comment type="caution">
    <text evidence="12">The sequence shown here is derived from an EMBL/GenBank/DDBJ whole genome shotgun (WGS) entry which is preliminary data.</text>
</comment>
<comment type="similarity">
    <text evidence="7 9">Belongs to the E3 ubiquitin-protein ligase UBR1-like family.</text>
</comment>
<dbReference type="RefSeq" id="XP_064767652.1">
    <property type="nucleotide sequence ID" value="XM_064912809.1"/>
</dbReference>
<dbReference type="EC" id="2.3.2.27" evidence="9"/>
<feature type="region of interest" description="Disordered" evidence="10">
    <location>
        <begin position="1134"/>
        <end position="1169"/>
    </location>
</feature>
<dbReference type="InterPro" id="IPR042065">
    <property type="entry name" value="E3_ELL-like"/>
</dbReference>
<evidence type="ECO:0000256" key="10">
    <source>
        <dbReference type="SAM" id="MobiDB-lite"/>
    </source>
</evidence>
<dbReference type="PANTHER" id="PTHR21497">
    <property type="entry name" value="UBIQUITIN LIGASE E3 ALPHA-RELATED"/>
    <property type="match status" value="1"/>
</dbReference>
<dbReference type="SMART" id="SM00396">
    <property type="entry name" value="ZnF_UBR1"/>
    <property type="match status" value="1"/>
</dbReference>
<keyword evidence="5 9" id="KW-0833">Ubl conjugation pathway</keyword>
<evidence type="ECO:0000259" key="11">
    <source>
        <dbReference type="PROSITE" id="PS51157"/>
    </source>
</evidence>
<dbReference type="Pfam" id="PF02617">
    <property type="entry name" value="ClpS"/>
    <property type="match status" value="1"/>
</dbReference>
<protein>
    <recommendedName>
        <fullName evidence="9">E3 ubiquitin-protein ligase</fullName>
        <ecNumber evidence="9">2.3.2.27</ecNumber>
    </recommendedName>
</protein>
<proteinExistence type="inferred from homology"/>
<organism evidence="12 13">
    <name type="scientific">Myxozyma melibiosi</name>
    <dbReference type="NCBI Taxonomy" id="54550"/>
    <lineage>
        <taxon>Eukaryota</taxon>
        <taxon>Fungi</taxon>
        <taxon>Dikarya</taxon>
        <taxon>Ascomycota</taxon>
        <taxon>Saccharomycotina</taxon>
        <taxon>Lipomycetes</taxon>
        <taxon>Lipomycetales</taxon>
        <taxon>Lipomycetaceae</taxon>
        <taxon>Myxozyma</taxon>
    </lineage>
</organism>
<evidence type="ECO:0000256" key="8">
    <source>
        <dbReference type="PROSITE-ProRule" id="PRU00508"/>
    </source>
</evidence>
<dbReference type="EMBL" id="JBBJBU010000007">
    <property type="protein sequence ID" value="KAK7204619.1"/>
    <property type="molecule type" value="Genomic_DNA"/>
</dbReference>
<evidence type="ECO:0000256" key="1">
    <source>
        <dbReference type="ARBA" id="ARBA00000900"/>
    </source>
</evidence>
<comment type="function">
    <text evidence="9">Ubiquitin ligase protein which is a component of the N-end rule pathway. Recognizes and binds to proteins bearing specific N-terminal residues that are destabilizing according to the N-end rule, leading to their ubiquitination and subsequent degradation.</text>
</comment>
<evidence type="ECO:0000256" key="5">
    <source>
        <dbReference type="ARBA" id="ARBA00022786"/>
    </source>
</evidence>
<keyword evidence="3 9" id="KW-0479">Metal-binding</keyword>
<dbReference type="Pfam" id="PF18995">
    <property type="entry name" value="PRT6_C"/>
    <property type="match status" value="1"/>
</dbReference>
<gene>
    <name evidence="12" type="ORF">BZA70DRAFT_279603</name>
</gene>
<evidence type="ECO:0000256" key="2">
    <source>
        <dbReference type="ARBA" id="ARBA00022679"/>
    </source>
</evidence>
<feature type="region of interest" description="Disordered" evidence="10">
    <location>
        <begin position="1181"/>
        <end position="1213"/>
    </location>
</feature>
<dbReference type="InterPro" id="IPR044046">
    <property type="entry name" value="E3_ligase_UBR-like_C"/>
</dbReference>
<evidence type="ECO:0000256" key="3">
    <source>
        <dbReference type="ARBA" id="ARBA00022723"/>
    </source>
</evidence>
<keyword evidence="2 9" id="KW-0808">Transferase</keyword>
<reference evidence="12 13" key="1">
    <citation type="submission" date="2024-03" db="EMBL/GenBank/DDBJ databases">
        <title>Genome-scale model development and genomic sequencing of the oleaginous clade Lipomyces.</title>
        <authorList>
            <consortium name="Lawrence Berkeley National Laboratory"/>
            <person name="Czajka J.J."/>
            <person name="Han Y."/>
            <person name="Kim J."/>
            <person name="Mondo S.J."/>
            <person name="Hofstad B.A."/>
            <person name="Robles A."/>
            <person name="Haridas S."/>
            <person name="Riley R."/>
            <person name="LaButti K."/>
            <person name="Pangilinan J."/>
            <person name="Andreopoulos W."/>
            <person name="Lipzen A."/>
            <person name="Yan J."/>
            <person name="Wang M."/>
            <person name="Ng V."/>
            <person name="Grigoriev I.V."/>
            <person name="Spatafora J.W."/>
            <person name="Magnuson J.K."/>
            <person name="Baker S.E."/>
            <person name="Pomraning K.R."/>
        </authorList>
    </citation>
    <scope>NUCLEOTIDE SEQUENCE [LARGE SCALE GENOMIC DNA]</scope>
    <source>
        <strain evidence="12 13">Phaff 52-87</strain>
    </source>
</reference>
<feature type="compositionally biased region" description="Acidic residues" evidence="10">
    <location>
        <begin position="1146"/>
        <end position="1162"/>
    </location>
</feature>
<evidence type="ECO:0000313" key="13">
    <source>
        <dbReference type="Proteomes" id="UP001498771"/>
    </source>
</evidence>
<dbReference type="CDD" id="cd16482">
    <property type="entry name" value="RING-H2_UBR1-like"/>
    <property type="match status" value="1"/>
</dbReference>
<name>A0ABR1F460_9ASCO</name>
<dbReference type="PROSITE" id="PS51157">
    <property type="entry name" value="ZF_UBR"/>
    <property type="match status" value="1"/>
</dbReference>
<keyword evidence="13" id="KW-1185">Reference proteome</keyword>
<dbReference type="PANTHER" id="PTHR21497:SF24">
    <property type="entry name" value="E3 UBIQUITIN-PROTEIN LIGASE UBR1"/>
    <property type="match status" value="1"/>
</dbReference>
<dbReference type="GeneID" id="90038321"/>
<dbReference type="Gene3D" id="1.10.10.2670">
    <property type="entry name" value="E3 ubiquitin-protein ligase"/>
    <property type="match status" value="1"/>
</dbReference>
<feature type="domain" description="UBR-type" evidence="11">
    <location>
        <begin position="75"/>
        <end position="148"/>
    </location>
</feature>
<feature type="compositionally biased region" description="Acidic residues" evidence="10">
    <location>
        <begin position="1195"/>
        <end position="1212"/>
    </location>
</feature>
<dbReference type="Pfam" id="PF02207">
    <property type="entry name" value="zf-UBR"/>
    <property type="match status" value="1"/>
</dbReference>
<sequence length="1963" mass="221769">MKYDDAALCRTLLEMPSRYNYLYSADSERALLRALFLSISANEKYSSYFFPHGMPSMSVPWRMHSSDLDPSHRGRPCMHQFEKGEPTYKCKDCAVDETCVLCWQCFNSSDHVGHQVTVSISQKDDGGVCDCGDPEAWKRQVTCQYFQSYSQPSQPLPEDLIDCIKGTIARVLDYILDVFSCAPQSYQDCKDETAIEADCQSFSLLPSVYGGDGVDKHNGQYALVLWNDEKHAFDAVIETVARATRRGTEYGKFISTEVDTIGRTTVSTSSDLKRLIAVLSKFESIALAGSIRSMRDTFREDMCGTMLDFLKDISMSSLEGHDFVLRDAVCEALCQPWRVGSTATRIHQTLYPIADHLEDSDDDLHMVAGAFNTAGGAVHVPGFESSVQQSVRAGTPVATQAPNYWTETAEDDPTVELAAREAANNTEWQMMNSKYIPPDQSHRLRLDYLMIFDMRFWKKARVCIRDLLMATMISNLDYKMTLGMHYADAYPDLVEQFVLADREPEYSIMQLATQLYTCPTIATEVARLYFPVFAAIIYTLLTKGKVGSPSSVDFLTCVPVDRSTLKNSRVYHVYSELEHIISRNLVKQRISCDNNKVRQVADILLLLEGSAPFIRQINEHVEYESTEWISSFHILTPLSKLARLIASGCSEGSPASSQQSIRSIARILTAWALGYMRDRFPSNEVADEPKFDWCGCDDFSTEAYNIVRFPVEFYILSMHHPLHSFLTWFIEFGHAESPEKLKSLMSFALLDPPMPGRAVDYEPEEMLRLMLDYPLRTLVVVAQIRAGLWVRNGYTLRTHELHYRDTTMRENGYARDIFGVQTLMTTCEPSAVMLTIIDRWSLMGWLKGSVSHNVFDEVKHLAVMEEFLHGMIVLLCERKRLIGLRGLELNAALIRREIVQALCIEPMPFSDLVKKVPEYLTADEQFENILRETAIHKAPEGVNDVGLYELKDEYFDQVDPYFFHYTATQWDEAETAIKKVMHKKSKVPVDQIVVEPRLVPITSGPFTRLGWIVGTPEFAQMIYVTLGNVAFKRLSHAPSLAESLLTLTLYLCHVAVLEDQIAAPDPARSLRTFSYNACELVTKDLAPVDGICQTILEILFYIKKAKSEFGQSSLVAERIIQIIKTNEPSAYRQSLESFTESVEPGEPNDVEMNEAGEDEETEAEKKKRLAKERQAKILAEFKQKQQSFADQNKDDIEEEEDASDDDMMEDGNGESWKFPSGGCILCRKPTNDSQLYGTIGLFTESNVFRQMPFDSNEMMVDGLNADEAELDRPSLTPAASFPPQSKDPKSDNSIGKGFPNESVIMEPVVVSCGHIIHLTCLQDYKDEIQTRHRGQITRNPPEDTSMNEFLCPLCKSLNNAFFPLLYKNLDQSLTKELSDGAEFSEWFAGDVWKTITNMKVCSEGGRAGAAPLSDMVVRNIRASALHNMSQVHYQKAMIPPGPHFPGAFMSIEDRRGMSRELETLAKINSDNAKVLDRFPRVCGGLEVIRERSLLQRLLNTYSATISSAEIYLRGANGAGSGLDVGACILDQVPQRTMTLLRTLRAYALQVASFSIQEDKSFHEVRAAYSMALNQQIGKLFFGQECMYDKNSVSSPDIVYPLLMEDIFGFLADSSIIMIPAMGGADLHNIMTLCYIAQVVKVIYHLGDQIYRDREWIHLPEIQALGSEERLPQSTLKNMNIFLCFVLANCGDDPENLRGSPFVVFPGAAIYTMINRFTLPFLRKAALLAYTSSPMEYNGDALLDIDGDETARLLSLLKLPTIDEIFASLNRCDLEQNVRVKDVITRWCRHLELTNRRPQSLQSVRMTLEYPGILRLLRLPLSLHAFFQEIGRMKCKNCGNSPGEPAVCLFCGELVCCQEYCCRSKECGECNQHMEKCAKYFGVFLLIKKSSILYLRRNQGMFAPAPYLDVHGEVDQYLKRGRPLFLSQKRYDHLIRNVWLQNGFASQIARRIEAGVDVGGWQSM</sequence>
<dbReference type="InterPro" id="IPR039164">
    <property type="entry name" value="UBR1-like"/>
</dbReference>
<dbReference type="Gene3D" id="2.10.110.30">
    <property type="match status" value="1"/>
</dbReference>
<evidence type="ECO:0000256" key="9">
    <source>
        <dbReference type="RuleBase" id="RU366018"/>
    </source>
</evidence>
<comment type="pathway">
    <text evidence="9">Protein modification; protein ubiquitination.</text>
</comment>
<accession>A0ABR1F460</accession>
<dbReference type="InterPro" id="IPR003126">
    <property type="entry name" value="Znf_UBR"/>
</dbReference>
<dbReference type="SUPFAM" id="SSF46785">
    <property type="entry name" value="Winged helix' DNA-binding domain"/>
    <property type="match status" value="1"/>
</dbReference>
<keyword evidence="4 9" id="KW-0863">Zinc-finger</keyword>
<evidence type="ECO:0000256" key="4">
    <source>
        <dbReference type="ARBA" id="ARBA00022771"/>
    </source>
</evidence>
<dbReference type="Proteomes" id="UP001498771">
    <property type="component" value="Unassembled WGS sequence"/>
</dbReference>
<feature type="region of interest" description="Disordered" evidence="10">
    <location>
        <begin position="1273"/>
        <end position="1298"/>
    </location>
</feature>
<feature type="zinc finger region" description="UBR-type" evidence="8">
    <location>
        <begin position="75"/>
        <end position="148"/>
    </location>
</feature>
<dbReference type="CDD" id="cd19672">
    <property type="entry name" value="UBR-box_UBR1_like"/>
    <property type="match status" value="1"/>
</dbReference>
<dbReference type="InterPro" id="IPR055194">
    <property type="entry name" value="UBR1-like_WH"/>
</dbReference>
<dbReference type="InterPro" id="IPR036390">
    <property type="entry name" value="WH_DNA-bd_sf"/>
</dbReference>
<dbReference type="Pfam" id="PF22960">
    <property type="entry name" value="WHD_UBR1"/>
    <property type="match status" value="1"/>
</dbReference>
<evidence type="ECO:0000256" key="7">
    <source>
        <dbReference type="ARBA" id="ARBA00046341"/>
    </source>
</evidence>
<dbReference type="InterPro" id="IPR003769">
    <property type="entry name" value="ClpS_core"/>
</dbReference>
<evidence type="ECO:0000313" key="12">
    <source>
        <dbReference type="EMBL" id="KAK7204619.1"/>
    </source>
</evidence>
<keyword evidence="6 9" id="KW-0862">Zinc</keyword>
<evidence type="ECO:0000256" key="6">
    <source>
        <dbReference type="ARBA" id="ARBA00022833"/>
    </source>
</evidence>
<comment type="catalytic activity">
    <reaction evidence="1 9">
        <text>S-ubiquitinyl-[E2 ubiquitin-conjugating enzyme]-L-cysteine + [acceptor protein]-L-lysine = [E2 ubiquitin-conjugating enzyme]-L-cysteine + N(6)-ubiquitinyl-[acceptor protein]-L-lysine.</text>
        <dbReference type="EC" id="2.3.2.27"/>
    </reaction>
</comment>